<accession>A0ABX7FSG9</accession>
<sequence length="45" mass="5095">MAKGLFFSLTDWKKRSILQLTDLVNQKPATTFAAFGSRLFMSIVD</sequence>
<name>A0ABX7FSG9_BRECH</name>
<organism evidence="1 2">
    <name type="scientific">Brevibacillus choshinensis</name>
    <dbReference type="NCBI Taxonomy" id="54911"/>
    <lineage>
        <taxon>Bacteria</taxon>
        <taxon>Bacillati</taxon>
        <taxon>Bacillota</taxon>
        <taxon>Bacilli</taxon>
        <taxon>Bacillales</taxon>
        <taxon>Paenibacillaceae</taxon>
        <taxon>Brevibacillus</taxon>
    </lineage>
</organism>
<evidence type="ECO:0000313" key="1">
    <source>
        <dbReference type="EMBL" id="QRG68654.1"/>
    </source>
</evidence>
<protein>
    <recommendedName>
        <fullName evidence="3">Transposase</fullName>
    </recommendedName>
</protein>
<proteinExistence type="predicted"/>
<keyword evidence="2" id="KW-1185">Reference proteome</keyword>
<dbReference type="EMBL" id="CP069127">
    <property type="protein sequence ID" value="QRG68654.1"/>
    <property type="molecule type" value="Genomic_DNA"/>
</dbReference>
<reference evidence="1 2" key="1">
    <citation type="submission" date="2021-01" db="EMBL/GenBank/DDBJ databases">
        <title>Identification of strong promoters based on the transcriptome of Brevibacillus choshinensis.</title>
        <authorList>
            <person name="Yao D."/>
            <person name="Zhang K."/>
            <person name="Wu J."/>
        </authorList>
    </citation>
    <scope>NUCLEOTIDE SEQUENCE [LARGE SCALE GENOMIC DNA]</scope>
    <source>
        <strain evidence="1 2">HPD31-SP3</strain>
    </source>
</reference>
<dbReference type="Proteomes" id="UP000596248">
    <property type="component" value="Chromosome"/>
</dbReference>
<dbReference type="RefSeq" id="WP_203355653.1">
    <property type="nucleotide sequence ID" value="NZ_CP069127.1"/>
</dbReference>
<gene>
    <name evidence="1" type="ORF">JNE38_05755</name>
</gene>
<evidence type="ECO:0000313" key="2">
    <source>
        <dbReference type="Proteomes" id="UP000596248"/>
    </source>
</evidence>
<evidence type="ECO:0008006" key="3">
    <source>
        <dbReference type="Google" id="ProtNLM"/>
    </source>
</evidence>